<protein>
    <submittedName>
        <fullName evidence="1">Late control protein D</fullName>
    </submittedName>
</protein>
<comment type="caution">
    <text evidence="1">The sequence shown here is derived from an EMBL/GenBank/DDBJ whole genome shotgun (WGS) entry which is preliminary data.</text>
</comment>
<name>A0A414PRB2_FUSMR</name>
<evidence type="ECO:0000313" key="2">
    <source>
        <dbReference type="Proteomes" id="UP000284676"/>
    </source>
</evidence>
<dbReference type="Proteomes" id="UP000284676">
    <property type="component" value="Unassembled WGS sequence"/>
</dbReference>
<organism evidence="1 2">
    <name type="scientific">Fusobacterium mortiferum</name>
    <dbReference type="NCBI Taxonomy" id="850"/>
    <lineage>
        <taxon>Bacteria</taxon>
        <taxon>Fusobacteriati</taxon>
        <taxon>Fusobacteriota</taxon>
        <taxon>Fusobacteriia</taxon>
        <taxon>Fusobacteriales</taxon>
        <taxon>Fusobacteriaceae</taxon>
        <taxon>Fusobacterium</taxon>
    </lineage>
</organism>
<dbReference type="RefSeq" id="WP_118234532.1">
    <property type="nucleotide sequence ID" value="NZ_QRHL01000018.1"/>
</dbReference>
<evidence type="ECO:0000313" key="1">
    <source>
        <dbReference type="EMBL" id="RHF71074.1"/>
    </source>
</evidence>
<reference evidence="1 2" key="1">
    <citation type="submission" date="2018-08" db="EMBL/GenBank/DDBJ databases">
        <title>A genome reference for cultivated species of the human gut microbiota.</title>
        <authorList>
            <person name="Zou Y."/>
            <person name="Xue W."/>
            <person name="Luo G."/>
        </authorList>
    </citation>
    <scope>NUCLEOTIDE SEQUENCE [LARGE SCALE GENOMIC DNA]</scope>
    <source>
        <strain evidence="1 2">AM25-1</strain>
    </source>
</reference>
<accession>A0A414PRB2</accession>
<gene>
    <name evidence="1" type="ORF">DW663_09145</name>
</gene>
<sequence>MLNLVENSRQLKLEVIYEGANITSYISNDIISFSYSDSFNEFDSIELTIENRDNRWLESWEPLKGEKIAANFILTNWENNKEVVLTLGEFYIDDISYSGPPDIVNIKALSVDITSNIMDEKKSRVWENVTLEKIARDIAIENNLELLFLAEFNREFKRSEQKLESSFNYIKRISKEAGISVKIYSNKLILFEDEMYEKTNPVITLDKTNLFSYQLADDDTDTYSGCKITYFDSKLGEKQEATFYTKQRPGYKRGTQRLLFINEEKYVPGETRKQKEEYLAKIAAKALREKNKNAVKGSISILGKEKFISVGDTINLTGLGNKSGKYIITEVQIEYPSYVMNLQIRKVMEDE</sequence>
<proteinExistence type="predicted"/>
<dbReference type="AlphaFoldDB" id="A0A414PRB2"/>
<dbReference type="SUPFAM" id="SSF69279">
    <property type="entry name" value="Phage tail proteins"/>
    <property type="match status" value="1"/>
</dbReference>
<dbReference type="EMBL" id="QRHL01000018">
    <property type="protein sequence ID" value="RHF71074.1"/>
    <property type="molecule type" value="Genomic_DNA"/>
</dbReference>